<dbReference type="InterPro" id="IPR000998">
    <property type="entry name" value="MAM_dom"/>
</dbReference>
<name>A0A9D4H7X4_DREPO</name>
<sequence>MDAFMVIIVVTLASILCGVQSAPGGVTRAGGNGHLNASLCSLQNRDTDTISGSCDFNRDKCGYSFPPNLWYIHSENFGGLIYGKIPGDDHGQDQTFANFQSNDPKVNDTDRVGSSILSPLISSEHVCLKFWFLMPNQNSRLEVYVVTSGDNASSLVFDNKYKPASQWKEVQLEVSSAKPFQIKFESVKENNYGYVGLDHIQVLVEKVITTTTTTTTQLPTTSILTMLTTTSEIPTTTINTTTKHFPTTTTASPTSSTDTPSTTTTPTKIMPTTTTPTPIMLTTTTPTTIMLTTTTASTMPVITTTAATAQNTTSAGPCSCNCPTVATVCAGSQTTPKSTPAPTVCDRSPDQLSVQSQYSCSFDAGLCGYSLPVYPHLWDYIHFRYGNASIGEIVGDASPGGAEGYLVFNTNNYHVQNQTSHALRSPELQPFIEYCLSFRYNMPTNVSNLRVYMNYALSHNRTAAYLAYRVENMMTSGWKQVKVALRASDRFTLEFKSTKFSELGFLGLDGITVSIVKPHIKRSVDSAPARSTRDLYDPTCACTCPTARVIDCDTATMEPQYHSCSDITDAILQKKMSCDFDDGTGCNFDVPTYPRLWDLVRYRYGNESVGEINGDSSSTDGSGVYAVFTTDDHYVQPGDSSEIKTPIFSETGKFCLGFKYNMPTEDAMLSVFSIVGGVRRQVWSASHPTSGWVEATVILNSNQTLQIAFSSTKKSEDSYFGIDDVRLYSNVNSNV</sequence>
<reference evidence="4" key="2">
    <citation type="submission" date="2020-11" db="EMBL/GenBank/DDBJ databases">
        <authorList>
            <person name="McCartney M.A."/>
            <person name="Auch B."/>
            <person name="Kono T."/>
            <person name="Mallez S."/>
            <person name="Becker A."/>
            <person name="Gohl D.M."/>
            <person name="Silverstein K.A.T."/>
            <person name="Koren S."/>
            <person name="Bechman K.B."/>
            <person name="Herman A."/>
            <person name="Abrahante J.E."/>
            <person name="Garbe J."/>
        </authorList>
    </citation>
    <scope>NUCLEOTIDE SEQUENCE</scope>
    <source>
        <strain evidence="4">Duluth1</strain>
        <tissue evidence="4">Whole animal</tissue>
    </source>
</reference>
<feature type="region of interest" description="Disordered" evidence="1">
    <location>
        <begin position="238"/>
        <end position="281"/>
    </location>
</feature>
<gene>
    <name evidence="4" type="ORF">DPMN_103468</name>
</gene>
<dbReference type="InterPro" id="IPR013320">
    <property type="entry name" value="ConA-like_dom_sf"/>
</dbReference>
<organism evidence="4 5">
    <name type="scientific">Dreissena polymorpha</name>
    <name type="common">Zebra mussel</name>
    <name type="synonym">Mytilus polymorpha</name>
    <dbReference type="NCBI Taxonomy" id="45954"/>
    <lineage>
        <taxon>Eukaryota</taxon>
        <taxon>Metazoa</taxon>
        <taxon>Spiralia</taxon>
        <taxon>Lophotrochozoa</taxon>
        <taxon>Mollusca</taxon>
        <taxon>Bivalvia</taxon>
        <taxon>Autobranchia</taxon>
        <taxon>Heteroconchia</taxon>
        <taxon>Euheterodonta</taxon>
        <taxon>Imparidentia</taxon>
        <taxon>Neoheterodontei</taxon>
        <taxon>Myida</taxon>
        <taxon>Dreissenoidea</taxon>
        <taxon>Dreissenidae</taxon>
        <taxon>Dreissena</taxon>
    </lineage>
</organism>
<feature type="domain" description="MAM" evidence="3">
    <location>
        <begin position="358"/>
        <end position="514"/>
    </location>
</feature>
<evidence type="ECO:0000259" key="3">
    <source>
        <dbReference type="PROSITE" id="PS50060"/>
    </source>
</evidence>
<keyword evidence="2" id="KW-0732">Signal</keyword>
<keyword evidence="5" id="KW-1185">Reference proteome</keyword>
<protein>
    <recommendedName>
        <fullName evidence="3">MAM domain-containing protein</fullName>
    </recommendedName>
</protein>
<dbReference type="PROSITE" id="PS50060">
    <property type="entry name" value="MAM_2"/>
    <property type="match status" value="3"/>
</dbReference>
<comment type="caution">
    <text evidence="4">The sequence shown here is derived from an EMBL/GenBank/DDBJ whole genome shotgun (WGS) entry which is preliminary data.</text>
</comment>
<dbReference type="AlphaFoldDB" id="A0A9D4H7X4"/>
<dbReference type="Proteomes" id="UP000828390">
    <property type="component" value="Unassembled WGS sequence"/>
</dbReference>
<evidence type="ECO:0000313" key="4">
    <source>
        <dbReference type="EMBL" id="KAH3830228.1"/>
    </source>
</evidence>
<feature type="chain" id="PRO_5039152261" description="MAM domain-containing protein" evidence="2">
    <location>
        <begin position="22"/>
        <end position="735"/>
    </location>
</feature>
<feature type="domain" description="MAM" evidence="3">
    <location>
        <begin position="576"/>
        <end position="735"/>
    </location>
</feature>
<dbReference type="Gene3D" id="2.60.120.200">
    <property type="match status" value="3"/>
</dbReference>
<dbReference type="SMART" id="SM00137">
    <property type="entry name" value="MAM"/>
    <property type="match status" value="3"/>
</dbReference>
<reference evidence="4" key="1">
    <citation type="journal article" date="2019" name="bioRxiv">
        <title>The Genome of the Zebra Mussel, Dreissena polymorpha: A Resource for Invasive Species Research.</title>
        <authorList>
            <person name="McCartney M.A."/>
            <person name="Auch B."/>
            <person name="Kono T."/>
            <person name="Mallez S."/>
            <person name="Zhang Y."/>
            <person name="Obille A."/>
            <person name="Becker A."/>
            <person name="Abrahante J.E."/>
            <person name="Garbe J."/>
            <person name="Badalamenti J.P."/>
            <person name="Herman A."/>
            <person name="Mangelson H."/>
            <person name="Liachko I."/>
            <person name="Sullivan S."/>
            <person name="Sone E.D."/>
            <person name="Koren S."/>
            <person name="Silverstein K.A.T."/>
            <person name="Beckman K.B."/>
            <person name="Gohl D.M."/>
        </authorList>
    </citation>
    <scope>NUCLEOTIDE SEQUENCE</scope>
    <source>
        <strain evidence="4">Duluth1</strain>
        <tissue evidence="4">Whole animal</tissue>
    </source>
</reference>
<proteinExistence type="predicted"/>
<feature type="domain" description="MAM" evidence="3">
    <location>
        <begin position="52"/>
        <end position="202"/>
    </location>
</feature>
<accession>A0A9D4H7X4</accession>
<feature type="signal peptide" evidence="2">
    <location>
        <begin position="1"/>
        <end position="21"/>
    </location>
</feature>
<evidence type="ECO:0000313" key="5">
    <source>
        <dbReference type="Proteomes" id="UP000828390"/>
    </source>
</evidence>
<evidence type="ECO:0000256" key="2">
    <source>
        <dbReference type="SAM" id="SignalP"/>
    </source>
</evidence>
<dbReference type="EMBL" id="JAIWYP010000004">
    <property type="protein sequence ID" value="KAH3830228.1"/>
    <property type="molecule type" value="Genomic_DNA"/>
</dbReference>
<dbReference type="GO" id="GO:0016020">
    <property type="term" value="C:membrane"/>
    <property type="evidence" value="ECO:0007669"/>
    <property type="project" value="InterPro"/>
</dbReference>
<dbReference type="SUPFAM" id="SSF49899">
    <property type="entry name" value="Concanavalin A-like lectins/glucanases"/>
    <property type="match status" value="3"/>
</dbReference>
<dbReference type="Pfam" id="PF00629">
    <property type="entry name" value="MAM"/>
    <property type="match status" value="3"/>
</dbReference>
<evidence type="ECO:0000256" key="1">
    <source>
        <dbReference type="SAM" id="MobiDB-lite"/>
    </source>
</evidence>